<sequence length="209" mass="22318">MGPAIAQLFAQEGALVDARPGIVPAAGGFAEYVSQNAEIDILVANLAHAPCNSPTADIQDADWEGMFDTMVHPLMRLIRHFAPLMAERGHGKIVAITSAAPLRGLPGSAAYCAARGAQNAFIRATGLEFAAANVQINAIAQNYVSNPEYYPDELVASERFQNHLKRNVPIRRIARADESAELALFLASNNSDFMVGQVVPFAGGWATNT</sequence>
<protein>
    <submittedName>
        <fullName evidence="2">SDR family oxidoreductase</fullName>
    </submittedName>
</protein>
<dbReference type="InterPro" id="IPR002347">
    <property type="entry name" value="SDR_fam"/>
</dbReference>
<organism evidence="2 3">
    <name type="scientific">SAR86 cluster bacterium</name>
    <dbReference type="NCBI Taxonomy" id="2030880"/>
    <lineage>
        <taxon>Bacteria</taxon>
        <taxon>Pseudomonadati</taxon>
        <taxon>Pseudomonadota</taxon>
        <taxon>Gammaproteobacteria</taxon>
        <taxon>SAR86 cluster</taxon>
    </lineage>
</organism>
<comment type="caution">
    <text evidence="2">The sequence shown here is derived from an EMBL/GenBank/DDBJ whole genome shotgun (WGS) entry which is preliminary data.</text>
</comment>
<accession>A0A973A8N2</accession>
<comment type="similarity">
    <text evidence="1">Belongs to the short-chain dehydrogenases/reductases (SDR) family.</text>
</comment>
<dbReference type="Proteomes" id="UP000754644">
    <property type="component" value="Unassembled WGS sequence"/>
</dbReference>
<dbReference type="AlphaFoldDB" id="A0A973A8N2"/>
<dbReference type="PRINTS" id="PR00081">
    <property type="entry name" value="GDHRDH"/>
</dbReference>
<proteinExistence type="inferred from homology"/>
<evidence type="ECO:0000313" key="2">
    <source>
        <dbReference type="EMBL" id="NQV64888.1"/>
    </source>
</evidence>
<dbReference type="SUPFAM" id="SSF51735">
    <property type="entry name" value="NAD(P)-binding Rossmann-fold domains"/>
    <property type="match status" value="1"/>
</dbReference>
<evidence type="ECO:0000313" key="3">
    <source>
        <dbReference type="Proteomes" id="UP000754644"/>
    </source>
</evidence>
<name>A0A973A8N2_9GAMM</name>
<dbReference type="InterPro" id="IPR050259">
    <property type="entry name" value="SDR"/>
</dbReference>
<evidence type="ECO:0000256" key="1">
    <source>
        <dbReference type="ARBA" id="ARBA00006484"/>
    </source>
</evidence>
<reference evidence="2" key="1">
    <citation type="submission" date="2020-05" db="EMBL/GenBank/DDBJ databases">
        <title>Sulfur intermediates as new biogeochemical hubs in an aquatic model microbial ecosystem.</title>
        <authorList>
            <person name="Vigneron A."/>
        </authorList>
    </citation>
    <scope>NUCLEOTIDE SEQUENCE</scope>
    <source>
        <strain evidence="2">Bin.250</strain>
    </source>
</reference>
<gene>
    <name evidence="2" type="ORF">HQ497_05930</name>
</gene>
<dbReference type="PANTHER" id="PTHR42879">
    <property type="entry name" value="3-OXOACYL-(ACYL-CARRIER-PROTEIN) REDUCTASE"/>
    <property type="match status" value="1"/>
</dbReference>
<dbReference type="EMBL" id="JABMOJ010000218">
    <property type="protein sequence ID" value="NQV64888.1"/>
    <property type="molecule type" value="Genomic_DNA"/>
</dbReference>
<dbReference type="InterPro" id="IPR036291">
    <property type="entry name" value="NAD(P)-bd_dom_sf"/>
</dbReference>
<dbReference type="Gene3D" id="3.40.50.720">
    <property type="entry name" value="NAD(P)-binding Rossmann-like Domain"/>
    <property type="match status" value="1"/>
</dbReference>
<dbReference type="Pfam" id="PF13561">
    <property type="entry name" value="adh_short_C2"/>
    <property type="match status" value="1"/>
</dbReference>